<feature type="compositionally biased region" description="Polar residues" evidence="1">
    <location>
        <begin position="198"/>
        <end position="207"/>
    </location>
</feature>
<feature type="region of interest" description="Disordered" evidence="1">
    <location>
        <begin position="297"/>
        <end position="317"/>
    </location>
</feature>
<reference evidence="2" key="1">
    <citation type="submission" date="2013-08" db="EMBL/GenBank/DDBJ databases">
        <title>Gene expansion shapes genome architecture in the human pathogen Lichtheimia corymbifera: an evolutionary genomics analysis in the ancient terrestrial Mucorales (Mucoromycotina).</title>
        <authorList>
            <person name="Schwartze V.U."/>
            <person name="Winter S."/>
            <person name="Shelest E."/>
            <person name="Marcet-Houben M."/>
            <person name="Horn F."/>
            <person name="Wehner S."/>
            <person name="Hoffmann K."/>
            <person name="Riege K."/>
            <person name="Sammeth M."/>
            <person name="Nowrousian M."/>
            <person name="Valiante V."/>
            <person name="Linde J."/>
            <person name="Jacobsen I.D."/>
            <person name="Marz M."/>
            <person name="Brakhage A.A."/>
            <person name="Gabaldon T."/>
            <person name="Bocker S."/>
            <person name="Voigt K."/>
        </authorList>
    </citation>
    <scope>NUCLEOTIDE SEQUENCE [LARGE SCALE GENOMIC DNA]</scope>
    <source>
        <strain evidence="2">FSU 9682</strain>
    </source>
</reference>
<dbReference type="GO" id="GO:0006508">
    <property type="term" value="P:proteolysis"/>
    <property type="evidence" value="ECO:0007669"/>
    <property type="project" value="InterPro"/>
</dbReference>
<dbReference type="Proteomes" id="UP000027586">
    <property type="component" value="Unassembled WGS sequence"/>
</dbReference>
<dbReference type="VEuPathDB" id="FungiDB:LCOR_11958.1"/>
<dbReference type="AlphaFoldDB" id="A0A068SFX2"/>
<evidence type="ECO:0000313" key="3">
    <source>
        <dbReference type="Proteomes" id="UP000027586"/>
    </source>
</evidence>
<proteinExistence type="predicted"/>
<dbReference type="GO" id="GO:0004190">
    <property type="term" value="F:aspartic-type endopeptidase activity"/>
    <property type="evidence" value="ECO:0007669"/>
    <property type="project" value="InterPro"/>
</dbReference>
<name>A0A068SFX2_9FUNG</name>
<gene>
    <name evidence="2" type="ORF">LCOR_11958.1</name>
</gene>
<comment type="caution">
    <text evidence="2">The sequence shown here is derived from an EMBL/GenBank/DDBJ whole genome shotgun (WGS) entry which is preliminary data.</text>
</comment>
<feature type="compositionally biased region" description="Basic residues" evidence="1">
    <location>
        <begin position="208"/>
        <end position="225"/>
    </location>
</feature>
<dbReference type="InterPro" id="IPR001969">
    <property type="entry name" value="Aspartic_peptidase_AS"/>
</dbReference>
<feature type="compositionally biased region" description="Polar residues" evidence="1">
    <location>
        <begin position="297"/>
        <end position="315"/>
    </location>
</feature>
<feature type="region of interest" description="Disordered" evidence="1">
    <location>
        <begin position="178"/>
        <end position="225"/>
    </location>
</feature>
<dbReference type="OrthoDB" id="2245207at2759"/>
<sequence>MVPYLFNDPPTSEREVVPRNMPGLQVLGGPIRFEDRDMHESIAAFFTAFEAQLHSHKLNLDKHWERLFWQCLDNHQRSWFQRELHGRDLTWKQAQEEIETEYGNPCHIWQKGQELYELRQEREAARTEDDRLCKDFIYSLHDSVRRKLYQVLASNYPRQDPTNLREVALLAIRTMGEHMEGTASTNTSRHVNKRNRPSNDSQGNTSQPKHRRRQYGNCPIHKHGSHDKEECSVLLRLRSINQSKQQPITGSSYDSSKANTTAQGTAPNLCRHCNKEAFSYEHLKVCPQYQAKRQNKNTIHNRSVTITDNGPSSSRSRSDEIYDFCAGQLANMDLTGNYTCYSLQDNTSDSLLAALTVQIEDILALVDTGANRSFITPSLANAINSVVNRDGHFIRLIVIRLSLFE</sequence>
<evidence type="ECO:0000313" key="2">
    <source>
        <dbReference type="EMBL" id="CDH61179.1"/>
    </source>
</evidence>
<accession>A0A068SFX2</accession>
<evidence type="ECO:0000256" key="1">
    <source>
        <dbReference type="SAM" id="MobiDB-lite"/>
    </source>
</evidence>
<dbReference type="EMBL" id="CBTN010000148">
    <property type="protein sequence ID" value="CDH61179.1"/>
    <property type="molecule type" value="Genomic_DNA"/>
</dbReference>
<keyword evidence="3" id="KW-1185">Reference proteome</keyword>
<organism evidence="2 3">
    <name type="scientific">Lichtheimia corymbifera JMRC:FSU:9682</name>
    <dbReference type="NCBI Taxonomy" id="1263082"/>
    <lineage>
        <taxon>Eukaryota</taxon>
        <taxon>Fungi</taxon>
        <taxon>Fungi incertae sedis</taxon>
        <taxon>Mucoromycota</taxon>
        <taxon>Mucoromycotina</taxon>
        <taxon>Mucoromycetes</taxon>
        <taxon>Mucorales</taxon>
        <taxon>Lichtheimiaceae</taxon>
        <taxon>Lichtheimia</taxon>
    </lineage>
</organism>
<dbReference type="PROSITE" id="PS00141">
    <property type="entry name" value="ASP_PROTEASE"/>
    <property type="match status" value="1"/>
</dbReference>
<protein>
    <submittedName>
        <fullName evidence="2">Uncharacterized protein</fullName>
    </submittedName>
</protein>